<dbReference type="EMBL" id="GL890840">
    <property type="protein sequence ID" value="EGJ33879.1"/>
    <property type="molecule type" value="Genomic_DNA"/>
</dbReference>
<evidence type="ECO:0000256" key="1">
    <source>
        <dbReference type="SAM" id="MobiDB-lite"/>
    </source>
</evidence>
<name>F4XMH0_9CYAN</name>
<keyword evidence="3" id="KW-1185">Reference proteome</keyword>
<gene>
    <name evidence="2" type="ORF">LYNGBM3L_19890</name>
</gene>
<sequence>MKGKSQSGDEEEQMKDWISQEINPKFFRTYATQKD</sequence>
<evidence type="ECO:0000313" key="2">
    <source>
        <dbReference type="EMBL" id="EGJ33879.1"/>
    </source>
</evidence>
<protein>
    <submittedName>
        <fullName evidence="2">Uncharacterized protein</fullName>
    </submittedName>
</protein>
<dbReference type="HOGENOM" id="CLU_3365912_0_0_3"/>
<accession>F4XMH0</accession>
<dbReference type="Proteomes" id="UP000003959">
    <property type="component" value="Unassembled WGS sequence"/>
</dbReference>
<dbReference type="AlphaFoldDB" id="F4XMH0"/>
<feature type="region of interest" description="Disordered" evidence="1">
    <location>
        <begin position="1"/>
        <end position="20"/>
    </location>
</feature>
<evidence type="ECO:0000313" key="3">
    <source>
        <dbReference type="Proteomes" id="UP000003959"/>
    </source>
</evidence>
<reference evidence="3" key="1">
    <citation type="journal article" date="2011" name="Proc. Natl. Acad. Sci. U.S.A.">
        <title>Genomic insights into the physiology and ecology of the marine filamentous cyanobacterium Lyngbya majuscula.</title>
        <authorList>
            <person name="Jones A.C."/>
            <person name="Monroe E.A."/>
            <person name="Podell S."/>
            <person name="Hess W.R."/>
            <person name="Klages S."/>
            <person name="Esquenazi E."/>
            <person name="Niessen S."/>
            <person name="Hoover H."/>
            <person name="Rothmann M."/>
            <person name="Lasken R.S."/>
            <person name="Yates J.R.III."/>
            <person name="Reinhardt R."/>
            <person name="Kube M."/>
            <person name="Burkart M.D."/>
            <person name="Allen E.E."/>
            <person name="Dorrestein P.C."/>
            <person name="Gerwick W.H."/>
            <person name="Gerwick L."/>
        </authorList>
    </citation>
    <scope>NUCLEOTIDE SEQUENCE [LARGE SCALE GENOMIC DNA]</scope>
    <source>
        <strain evidence="3">3L</strain>
    </source>
</reference>
<organism evidence="2 3">
    <name type="scientific">Moorena producens 3L</name>
    <dbReference type="NCBI Taxonomy" id="489825"/>
    <lineage>
        <taxon>Bacteria</taxon>
        <taxon>Bacillati</taxon>
        <taxon>Cyanobacteriota</taxon>
        <taxon>Cyanophyceae</taxon>
        <taxon>Coleofasciculales</taxon>
        <taxon>Coleofasciculaceae</taxon>
        <taxon>Moorena</taxon>
    </lineage>
</organism>
<proteinExistence type="predicted"/>